<name>A0A409XM87_PSICY</name>
<keyword evidence="1" id="KW-0812">Transmembrane</keyword>
<protein>
    <submittedName>
        <fullName evidence="2">Uncharacterized protein</fullName>
    </submittedName>
</protein>
<dbReference type="EMBL" id="NHYD01001211">
    <property type="protein sequence ID" value="PPQ91915.1"/>
    <property type="molecule type" value="Genomic_DNA"/>
</dbReference>
<feature type="transmembrane region" description="Helical" evidence="1">
    <location>
        <begin position="20"/>
        <end position="39"/>
    </location>
</feature>
<evidence type="ECO:0000313" key="3">
    <source>
        <dbReference type="Proteomes" id="UP000283269"/>
    </source>
</evidence>
<proteinExistence type="predicted"/>
<dbReference type="InParanoid" id="A0A409XM87"/>
<comment type="caution">
    <text evidence="2">The sequence shown here is derived from an EMBL/GenBank/DDBJ whole genome shotgun (WGS) entry which is preliminary data.</text>
</comment>
<dbReference type="AlphaFoldDB" id="A0A409XM87"/>
<sequence>MVEAYSLFAALRQMLENTRITYTNVGITLLLLFVGSKVVQYRRGLQVRIKRKEGGKLLARIPHPIPPAITACDDPAKSFMESQLLFSLELALYM</sequence>
<evidence type="ECO:0000313" key="2">
    <source>
        <dbReference type="EMBL" id="PPQ91915.1"/>
    </source>
</evidence>
<organism evidence="2 3">
    <name type="scientific">Psilocybe cyanescens</name>
    <dbReference type="NCBI Taxonomy" id="93625"/>
    <lineage>
        <taxon>Eukaryota</taxon>
        <taxon>Fungi</taxon>
        <taxon>Dikarya</taxon>
        <taxon>Basidiomycota</taxon>
        <taxon>Agaricomycotina</taxon>
        <taxon>Agaricomycetes</taxon>
        <taxon>Agaricomycetidae</taxon>
        <taxon>Agaricales</taxon>
        <taxon>Agaricineae</taxon>
        <taxon>Strophariaceae</taxon>
        <taxon>Psilocybe</taxon>
    </lineage>
</organism>
<keyword evidence="3" id="KW-1185">Reference proteome</keyword>
<evidence type="ECO:0000256" key="1">
    <source>
        <dbReference type="SAM" id="Phobius"/>
    </source>
</evidence>
<keyword evidence="1" id="KW-0472">Membrane</keyword>
<gene>
    <name evidence="2" type="ORF">CVT25_001286</name>
</gene>
<keyword evidence="1" id="KW-1133">Transmembrane helix</keyword>
<dbReference type="Proteomes" id="UP000283269">
    <property type="component" value="Unassembled WGS sequence"/>
</dbReference>
<reference evidence="2 3" key="1">
    <citation type="journal article" date="2018" name="Evol. Lett.">
        <title>Horizontal gene cluster transfer increased hallucinogenic mushroom diversity.</title>
        <authorList>
            <person name="Reynolds H.T."/>
            <person name="Vijayakumar V."/>
            <person name="Gluck-Thaler E."/>
            <person name="Korotkin H.B."/>
            <person name="Matheny P.B."/>
            <person name="Slot J.C."/>
        </authorList>
    </citation>
    <scope>NUCLEOTIDE SEQUENCE [LARGE SCALE GENOMIC DNA]</scope>
    <source>
        <strain evidence="2 3">2631</strain>
    </source>
</reference>
<accession>A0A409XM87</accession>